<sequence>MPLWVDLENVPGYLYSKKGLTFLSHTAGKFVKLHPTTERCVRLDVARVLVEVDLGKPLPQKICFKGKDGNEVTVGVKFPWLPPCCNVFSKWGHNEKDCHVEREVVILKKPQVEEQQIIVTEGKKEVVSGSGKKVVTELLNELENFSVKATLEGDVSNTGKALRLFLNNLSSGTEYEKWVTLGDQDHRQTSPPREKQAPEEEVPKLRNEVDKAGLDEATNGDDRVGRKKAGQGAGYREKGRGRAVFANSRGLVNAVANSRRCLVETRVQEESFQKVFSDTFPGWHYLHNYSHHRLGRILVCWSDDVEIVPVMVSAQMITVWVRFKDTTEVFLASFIYGSNFPVERLDLWREMDLICRSVVGGTNPWILQGDFNVTRSAMEHSRFHDSVGENLAIREFQDIIRSCDLDDISYMGPEFTWINNRDASPTSKKLDRVMGNSSWITTFGQSYTVFEAGGVSDHSRIGEPSLEFQCPTLSLSNNSEEVAGKIKEPKVRAEKAK</sequence>
<evidence type="ECO:0000259" key="2">
    <source>
        <dbReference type="Pfam" id="PF03372"/>
    </source>
</evidence>
<dbReference type="AlphaFoldDB" id="A0A0D3EAL0"/>
<feature type="domain" description="Endonuclease/exonuclease/phosphatase" evidence="2">
    <location>
        <begin position="261"/>
        <end position="458"/>
    </location>
</feature>
<dbReference type="SUPFAM" id="SSF56219">
    <property type="entry name" value="DNase I-like"/>
    <property type="match status" value="1"/>
</dbReference>
<dbReference type="HOGENOM" id="CLU_549044_0_0_1"/>
<feature type="compositionally biased region" description="Basic and acidic residues" evidence="1">
    <location>
        <begin position="183"/>
        <end position="224"/>
    </location>
</feature>
<dbReference type="InterPro" id="IPR005135">
    <property type="entry name" value="Endo/exonuclease/phosphatase"/>
</dbReference>
<evidence type="ECO:0000256" key="1">
    <source>
        <dbReference type="SAM" id="MobiDB-lite"/>
    </source>
</evidence>
<name>A0A0D3EAL0_BRAOL</name>
<dbReference type="GO" id="GO:0003824">
    <property type="term" value="F:catalytic activity"/>
    <property type="evidence" value="ECO:0007669"/>
    <property type="project" value="InterPro"/>
</dbReference>
<proteinExistence type="predicted"/>
<evidence type="ECO:0000313" key="3">
    <source>
        <dbReference type="EnsemblPlants" id="Bo9g110970.1"/>
    </source>
</evidence>
<dbReference type="PANTHER" id="PTHR31286">
    <property type="entry name" value="GLYCINE-RICH CELL WALL STRUCTURAL PROTEIN 1.8-LIKE"/>
    <property type="match status" value="1"/>
</dbReference>
<dbReference type="Gene3D" id="3.60.10.10">
    <property type="entry name" value="Endonuclease/exonuclease/phosphatase"/>
    <property type="match status" value="1"/>
</dbReference>
<dbReference type="Proteomes" id="UP000032141">
    <property type="component" value="Chromosome C9"/>
</dbReference>
<dbReference type="InterPro" id="IPR036691">
    <property type="entry name" value="Endo/exonu/phosph_ase_sf"/>
</dbReference>
<dbReference type="Pfam" id="PF03372">
    <property type="entry name" value="Exo_endo_phos"/>
    <property type="match status" value="1"/>
</dbReference>
<reference evidence="3" key="2">
    <citation type="submission" date="2015-03" db="UniProtKB">
        <authorList>
            <consortium name="EnsemblPlants"/>
        </authorList>
    </citation>
    <scope>IDENTIFICATION</scope>
</reference>
<reference evidence="3 4" key="1">
    <citation type="journal article" date="2014" name="Genome Biol.">
        <title>Transcriptome and methylome profiling reveals relics of genome dominance in the mesopolyploid Brassica oleracea.</title>
        <authorList>
            <person name="Parkin I.A."/>
            <person name="Koh C."/>
            <person name="Tang H."/>
            <person name="Robinson S.J."/>
            <person name="Kagale S."/>
            <person name="Clarke W.E."/>
            <person name="Town C.D."/>
            <person name="Nixon J."/>
            <person name="Krishnakumar V."/>
            <person name="Bidwell S.L."/>
            <person name="Denoeud F."/>
            <person name="Belcram H."/>
            <person name="Links M.G."/>
            <person name="Just J."/>
            <person name="Clarke C."/>
            <person name="Bender T."/>
            <person name="Huebert T."/>
            <person name="Mason A.S."/>
            <person name="Pires J.C."/>
            <person name="Barker G."/>
            <person name="Moore J."/>
            <person name="Walley P.G."/>
            <person name="Manoli S."/>
            <person name="Batley J."/>
            <person name="Edwards D."/>
            <person name="Nelson M.N."/>
            <person name="Wang X."/>
            <person name="Paterson A.H."/>
            <person name="King G."/>
            <person name="Bancroft I."/>
            <person name="Chalhoub B."/>
            <person name="Sharpe A.G."/>
        </authorList>
    </citation>
    <scope>NUCLEOTIDE SEQUENCE</scope>
    <source>
        <strain evidence="3 4">cv. TO1000</strain>
    </source>
</reference>
<dbReference type="EnsemblPlants" id="Bo9g110970.1">
    <property type="protein sequence ID" value="Bo9g110970.1"/>
    <property type="gene ID" value="Bo9g110970"/>
</dbReference>
<accession>A0A0D3EAL0</accession>
<keyword evidence="4" id="KW-1185">Reference proteome</keyword>
<protein>
    <recommendedName>
        <fullName evidence="2">Endonuclease/exonuclease/phosphatase domain-containing protein</fullName>
    </recommendedName>
</protein>
<evidence type="ECO:0000313" key="4">
    <source>
        <dbReference type="Proteomes" id="UP000032141"/>
    </source>
</evidence>
<dbReference type="OMA" id="CHVEREV"/>
<feature type="region of interest" description="Disordered" evidence="1">
    <location>
        <begin position="181"/>
        <end position="235"/>
    </location>
</feature>
<dbReference type="eggNOG" id="KOG1075">
    <property type="taxonomic scope" value="Eukaryota"/>
</dbReference>
<dbReference type="PANTHER" id="PTHR31286:SF148">
    <property type="entry name" value="DUF4283 DOMAIN-CONTAINING PROTEIN"/>
    <property type="match status" value="1"/>
</dbReference>
<dbReference type="InterPro" id="IPR040256">
    <property type="entry name" value="At4g02000-like"/>
</dbReference>
<dbReference type="Gramene" id="Bo9g110970.1">
    <property type="protein sequence ID" value="Bo9g110970.1"/>
    <property type="gene ID" value="Bo9g110970"/>
</dbReference>
<organism evidence="3 4">
    <name type="scientific">Brassica oleracea var. oleracea</name>
    <dbReference type="NCBI Taxonomy" id="109376"/>
    <lineage>
        <taxon>Eukaryota</taxon>
        <taxon>Viridiplantae</taxon>
        <taxon>Streptophyta</taxon>
        <taxon>Embryophyta</taxon>
        <taxon>Tracheophyta</taxon>
        <taxon>Spermatophyta</taxon>
        <taxon>Magnoliopsida</taxon>
        <taxon>eudicotyledons</taxon>
        <taxon>Gunneridae</taxon>
        <taxon>Pentapetalae</taxon>
        <taxon>rosids</taxon>
        <taxon>malvids</taxon>
        <taxon>Brassicales</taxon>
        <taxon>Brassicaceae</taxon>
        <taxon>Brassiceae</taxon>
        <taxon>Brassica</taxon>
    </lineage>
</organism>